<protein>
    <submittedName>
        <fullName evidence="1">Uncharacterized protein</fullName>
    </submittedName>
</protein>
<dbReference type="Proteomes" id="UP001055439">
    <property type="component" value="Chromosome 9"/>
</dbReference>
<evidence type="ECO:0000313" key="2">
    <source>
        <dbReference type="Proteomes" id="UP001055439"/>
    </source>
</evidence>
<organism evidence="1 2">
    <name type="scientific">Musa troglodytarum</name>
    <name type="common">fe'i banana</name>
    <dbReference type="NCBI Taxonomy" id="320322"/>
    <lineage>
        <taxon>Eukaryota</taxon>
        <taxon>Viridiplantae</taxon>
        <taxon>Streptophyta</taxon>
        <taxon>Embryophyta</taxon>
        <taxon>Tracheophyta</taxon>
        <taxon>Spermatophyta</taxon>
        <taxon>Magnoliopsida</taxon>
        <taxon>Liliopsida</taxon>
        <taxon>Zingiberales</taxon>
        <taxon>Musaceae</taxon>
        <taxon>Musa</taxon>
    </lineage>
</organism>
<proteinExistence type="predicted"/>
<keyword evidence="2" id="KW-1185">Reference proteome</keyword>
<dbReference type="AlphaFoldDB" id="A0A9E7IDR0"/>
<reference evidence="1" key="1">
    <citation type="submission" date="2022-05" db="EMBL/GenBank/DDBJ databases">
        <title>The Musa troglodytarum L. genome provides insights into the mechanism of non-climacteric behaviour and enrichment of carotenoids.</title>
        <authorList>
            <person name="Wang J."/>
        </authorList>
    </citation>
    <scope>NUCLEOTIDE SEQUENCE</scope>
    <source>
        <tissue evidence="1">Leaf</tissue>
    </source>
</reference>
<dbReference type="EMBL" id="CP097511">
    <property type="protein sequence ID" value="URE47398.1"/>
    <property type="molecule type" value="Genomic_DNA"/>
</dbReference>
<sequence>METATDVRATFSGMLSHGRSKAMAVHVAASERKLPKADEMTLLWTCSFVAVTLPQAIDAAKVNESMAFQAACMFAARKHQLHSLKSHHSLDQSFWTRRWNKHLILREQYSELTRHLLLLDSTSTQTPLFGSRDACKVTAESHYSHKAGIGASSAHQLKQLPHHAFLGGKIDSLFPSCHRLRTEI</sequence>
<accession>A0A9E7IDR0</accession>
<gene>
    <name evidence="1" type="ORF">MUK42_13013</name>
</gene>
<name>A0A9E7IDR0_9LILI</name>
<evidence type="ECO:0000313" key="1">
    <source>
        <dbReference type="EMBL" id="URE47398.1"/>
    </source>
</evidence>